<dbReference type="AlphaFoldDB" id="A0A9P9K8H7"/>
<dbReference type="EMBL" id="JAGTJS010000011">
    <property type="protein sequence ID" value="KAH7253302.1"/>
    <property type="molecule type" value="Genomic_DNA"/>
</dbReference>
<keyword evidence="2" id="KW-1185">Reference proteome</keyword>
<name>A0A9P9K8H7_FUSSL</name>
<comment type="caution">
    <text evidence="1">The sequence shown here is derived from an EMBL/GenBank/DDBJ whole genome shotgun (WGS) entry which is preliminary data.</text>
</comment>
<dbReference type="Proteomes" id="UP000736672">
    <property type="component" value="Unassembled WGS sequence"/>
</dbReference>
<reference evidence="1" key="1">
    <citation type="journal article" date="2021" name="Nat. Commun.">
        <title>Genetic determinants of endophytism in the Arabidopsis root mycobiome.</title>
        <authorList>
            <person name="Mesny F."/>
            <person name="Miyauchi S."/>
            <person name="Thiergart T."/>
            <person name="Pickel B."/>
            <person name="Atanasova L."/>
            <person name="Karlsson M."/>
            <person name="Huettel B."/>
            <person name="Barry K.W."/>
            <person name="Haridas S."/>
            <person name="Chen C."/>
            <person name="Bauer D."/>
            <person name="Andreopoulos W."/>
            <person name="Pangilinan J."/>
            <person name="LaButti K."/>
            <person name="Riley R."/>
            <person name="Lipzen A."/>
            <person name="Clum A."/>
            <person name="Drula E."/>
            <person name="Henrissat B."/>
            <person name="Kohler A."/>
            <person name="Grigoriev I.V."/>
            <person name="Martin F.M."/>
            <person name="Hacquard S."/>
        </authorList>
    </citation>
    <scope>NUCLEOTIDE SEQUENCE</scope>
    <source>
        <strain evidence="1">FSSC 5 MPI-SDFR-AT-0091</strain>
    </source>
</reference>
<evidence type="ECO:0000313" key="1">
    <source>
        <dbReference type="EMBL" id="KAH7253302.1"/>
    </source>
</evidence>
<organism evidence="1 2">
    <name type="scientific">Fusarium solani</name>
    <name type="common">Filamentous fungus</name>
    <dbReference type="NCBI Taxonomy" id="169388"/>
    <lineage>
        <taxon>Eukaryota</taxon>
        <taxon>Fungi</taxon>
        <taxon>Dikarya</taxon>
        <taxon>Ascomycota</taxon>
        <taxon>Pezizomycotina</taxon>
        <taxon>Sordariomycetes</taxon>
        <taxon>Hypocreomycetidae</taxon>
        <taxon>Hypocreales</taxon>
        <taxon>Nectriaceae</taxon>
        <taxon>Fusarium</taxon>
        <taxon>Fusarium solani species complex</taxon>
    </lineage>
</organism>
<accession>A0A9P9K8H7</accession>
<gene>
    <name evidence="1" type="ORF">B0J15DRAFT_495626</name>
</gene>
<evidence type="ECO:0000313" key="2">
    <source>
        <dbReference type="Proteomes" id="UP000736672"/>
    </source>
</evidence>
<sequence length="70" mass="7537">MPPFAFTLRFSTDTAILVIACLLYLQHDWITLLANGIGEAAWTHRGQGVSRQASLIGATKGSGRSPDQAH</sequence>
<proteinExistence type="predicted"/>
<protein>
    <submittedName>
        <fullName evidence="1">Uncharacterized protein</fullName>
    </submittedName>
</protein>